<feature type="non-terminal residue" evidence="1">
    <location>
        <position position="1"/>
    </location>
</feature>
<dbReference type="AlphaFoldDB" id="X1BBV6"/>
<dbReference type="EMBL" id="BART01028721">
    <property type="protein sequence ID" value="GAG92490.1"/>
    <property type="molecule type" value="Genomic_DNA"/>
</dbReference>
<evidence type="ECO:0000313" key="1">
    <source>
        <dbReference type="EMBL" id="GAG92490.1"/>
    </source>
</evidence>
<protein>
    <submittedName>
        <fullName evidence="1">Uncharacterized protein</fullName>
    </submittedName>
</protein>
<sequence>PGPLWIWVEISPVLSAVSADYWTAIGGGGGAYYQATGLLPPVAPLVEAGLGVNGAVHPPRTTMVITQHIL</sequence>
<accession>X1BBV6</accession>
<gene>
    <name evidence="1" type="ORF">S01H4_50561</name>
</gene>
<reference evidence="1" key="1">
    <citation type="journal article" date="2014" name="Front. Microbiol.">
        <title>High frequency of phylogenetically diverse reductive dehalogenase-homologous genes in deep subseafloor sedimentary metagenomes.</title>
        <authorList>
            <person name="Kawai M."/>
            <person name="Futagami T."/>
            <person name="Toyoda A."/>
            <person name="Takaki Y."/>
            <person name="Nishi S."/>
            <person name="Hori S."/>
            <person name="Arai W."/>
            <person name="Tsubouchi T."/>
            <person name="Morono Y."/>
            <person name="Uchiyama I."/>
            <person name="Ito T."/>
            <person name="Fujiyama A."/>
            <person name="Inagaki F."/>
            <person name="Takami H."/>
        </authorList>
    </citation>
    <scope>NUCLEOTIDE SEQUENCE</scope>
    <source>
        <strain evidence="1">Expedition CK06-06</strain>
    </source>
</reference>
<name>X1BBV6_9ZZZZ</name>
<comment type="caution">
    <text evidence="1">The sequence shown here is derived from an EMBL/GenBank/DDBJ whole genome shotgun (WGS) entry which is preliminary data.</text>
</comment>
<organism evidence="1">
    <name type="scientific">marine sediment metagenome</name>
    <dbReference type="NCBI Taxonomy" id="412755"/>
    <lineage>
        <taxon>unclassified sequences</taxon>
        <taxon>metagenomes</taxon>
        <taxon>ecological metagenomes</taxon>
    </lineage>
</organism>
<proteinExistence type="predicted"/>